<dbReference type="CDD" id="cd02857">
    <property type="entry name" value="E_set_CDase_PDE_N"/>
    <property type="match status" value="1"/>
</dbReference>
<dbReference type="InterPro" id="IPR013780">
    <property type="entry name" value="Glyco_hydro_b"/>
</dbReference>
<proteinExistence type="predicted"/>
<evidence type="ECO:0000256" key="2">
    <source>
        <dbReference type="ARBA" id="ARBA00023295"/>
    </source>
</evidence>
<keyword evidence="1" id="KW-0378">Hydrolase</keyword>
<dbReference type="CDD" id="cd11338">
    <property type="entry name" value="AmyAc_CMD"/>
    <property type="match status" value="1"/>
</dbReference>
<evidence type="ECO:0000259" key="4">
    <source>
        <dbReference type="SMART" id="SM00642"/>
    </source>
</evidence>
<dbReference type="Gene3D" id="3.20.20.80">
    <property type="entry name" value="Glycosidases"/>
    <property type="match status" value="1"/>
</dbReference>
<organism evidence="5 6">
    <name type="scientific">Paenibacillus aurantiacus</name>
    <dbReference type="NCBI Taxonomy" id="1936118"/>
    <lineage>
        <taxon>Bacteria</taxon>
        <taxon>Bacillati</taxon>
        <taxon>Bacillota</taxon>
        <taxon>Bacilli</taxon>
        <taxon>Bacillales</taxon>
        <taxon>Paenibacillaceae</taxon>
        <taxon>Paenibacillus</taxon>
    </lineage>
</organism>
<name>A0ABV5KTX4_9BACL</name>
<feature type="chain" id="PRO_5045415611" evidence="3">
    <location>
        <begin position="35"/>
        <end position="672"/>
    </location>
</feature>
<dbReference type="Gene3D" id="2.60.40.1180">
    <property type="entry name" value="Golgi alpha-mannosidase II"/>
    <property type="match status" value="1"/>
</dbReference>
<comment type="caution">
    <text evidence="5">The sequence shown here is derived from an EMBL/GenBank/DDBJ whole genome shotgun (WGS) entry which is preliminary data.</text>
</comment>
<feature type="signal peptide" evidence="3">
    <location>
        <begin position="1"/>
        <end position="34"/>
    </location>
</feature>
<dbReference type="InterPro" id="IPR014756">
    <property type="entry name" value="Ig_E-set"/>
</dbReference>
<sequence>MKNRFKPLRKVGLASAVIIAATTFSSLLINTASAASSDNNVEWAGLFHDQGPMYDSAPEPSSTTAVTLKFRVLKGDITSANIKYYDSADSGYHWVPMNWIANDATGRYDYWTGTIPASASTKYYRFQINDGTATAWYNAKGASSSEPTAQDFYILPNFKTPDWLKNGAIYQIFVDRFYNGDTSNDIATGTYPYGYNSPAQFKSWGSTPYASSGYSNSEVFFGGDLTGVNQKMNYIKNTIGANIIYLNPIFKSPSNHKYDTQDYMTVDPMFGSNATLQTLSSGIHSTSNGPKGYLVLDGVFNHTGDNHLWFNKYGANSTTGAYQSQSSPYSSYYTFQAWPNAYSTFLGFNTLPKLNFGASGSAVRNVLYNNTNSVAKTYLNAPYNIDGWRLDAPQYADAGGNNGSNSTNHQIWTEFRSAVKSVNPNSAIIGEYWGDANAWTAQGNQWDSATNFAGFTQPLSRWITGKDYSNNASSLTTTQFDSMLANTRANYPTNVQQVMSNHLSNHDIPRFGTRAGGDIWKTYLALIFQMTYVGTPTIYYGDEYGMQGGADPDNRRTFDWSQGTTTNSAVALTKKLISIRNSYPALRTGSFMTLLTDDMNNLYSYARLDNTNRIAVVLNNDSVSHSVTVPVNKASMADGSTVTDKISGNVYTVSNGSVTLTVDGHYGAILVQ</sequence>
<dbReference type="PANTHER" id="PTHR10357">
    <property type="entry name" value="ALPHA-AMYLASE FAMILY MEMBER"/>
    <property type="match status" value="1"/>
</dbReference>
<protein>
    <submittedName>
        <fullName evidence="5">Alpha amylase N-terminal ig-like domain-containing protein</fullName>
    </submittedName>
</protein>
<dbReference type="SUPFAM" id="SSF51445">
    <property type="entry name" value="(Trans)glycosidases"/>
    <property type="match status" value="1"/>
</dbReference>
<dbReference type="Gene3D" id="2.60.40.10">
    <property type="entry name" value="Immunoglobulins"/>
    <property type="match status" value="1"/>
</dbReference>
<dbReference type="RefSeq" id="WP_377498229.1">
    <property type="nucleotide sequence ID" value="NZ_JBHMDO010000034.1"/>
</dbReference>
<evidence type="ECO:0000313" key="6">
    <source>
        <dbReference type="Proteomes" id="UP001589747"/>
    </source>
</evidence>
<keyword evidence="3" id="KW-0732">Signal</keyword>
<feature type="domain" description="Glycosyl hydrolase family 13 catalytic" evidence="4">
    <location>
        <begin position="171"/>
        <end position="580"/>
    </location>
</feature>
<dbReference type="SUPFAM" id="SSF81296">
    <property type="entry name" value="E set domains"/>
    <property type="match status" value="1"/>
</dbReference>
<keyword evidence="6" id="KW-1185">Reference proteome</keyword>
<dbReference type="Proteomes" id="UP001589747">
    <property type="component" value="Unassembled WGS sequence"/>
</dbReference>
<evidence type="ECO:0000256" key="1">
    <source>
        <dbReference type="ARBA" id="ARBA00022801"/>
    </source>
</evidence>
<dbReference type="SUPFAM" id="SSF51011">
    <property type="entry name" value="Glycosyl hydrolase domain"/>
    <property type="match status" value="1"/>
</dbReference>
<dbReference type="InterPro" id="IPR013783">
    <property type="entry name" value="Ig-like_fold"/>
</dbReference>
<dbReference type="PANTHER" id="PTHR10357:SF210">
    <property type="entry name" value="MALTODEXTRIN GLUCOSIDASE"/>
    <property type="match status" value="1"/>
</dbReference>
<dbReference type="InterPro" id="IPR006047">
    <property type="entry name" value="GH13_cat_dom"/>
</dbReference>
<dbReference type="InterPro" id="IPR004185">
    <property type="entry name" value="Glyco_hydro_13_lg-like_dom"/>
</dbReference>
<dbReference type="InterPro" id="IPR017853">
    <property type="entry name" value="GH"/>
</dbReference>
<evidence type="ECO:0000256" key="3">
    <source>
        <dbReference type="SAM" id="SignalP"/>
    </source>
</evidence>
<dbReference type="Pfam" id="PF02903">
    <property type="entry name" value="Alpha-amylase_N"/>
    <property type="match status" value="1"/>
</dbReference>
<dbReference type="Pfam" id="PF00128">
    <property type="entry name" value="Alpha-amylase"/>
    <property type="match status" value="1"/>
</dbReference>
<dbReference type="SMART" id="SM00642">
    <property type="entry name" value="Aamy"/>
    <property type="match status" value="1"/>
</dbReference>
<evidence type="ECO:0000313" key="5">
    <source>
        <dbReference type="EMBL" id="MFB9328688.1"/>
    </source>
</evidence>
<dbReference type="EMBL" id="JBHMDO010000034">
    <property type="protein sequence ID" value="MFB9328688.1"/>
    <property type="molecule type" value="Genomic_DNA"/>
</dbReference>
<gene>
    <name evidence="5" type="ORF">ACFFSY_22360</name>
</gene>
<accession>A0ABV5KTX4</accession>
<reference evidence="5 6" key="1">
    <citation type="submission" date="2024-09" db="EMBL/GenBank/DDBJ databases">
        <authorList>
            <person name="Sun Q."/>
            <person name="Mori K."/>
        </authorList>
    </citation>
    <scope>NUCLEOTIDE SEQUENCE [LARGE SCALE GENOMIC DNA]</scope>
    <source>
        <strain evidence="5 6">TISTR 2452</strain>
    </source>
</reference>
<keyword evidence="2" id="KW-0326">Glycosidase</keyword>